<dbReference type="AlphaFoldDB" id="A0A833YW93"/>
<gene>
    <name evidence="1" type="ORF">HJG60_008777</name>
</gene>
<evidence type="ECO:0000313" key="2">
    <source>
        <dbReference type="Proteomes" id="UP000664940"/>
    </source>
</evidence>
<proteinExistence type="predicted"/>
<comment type="caution">
    <text evidence="1">The sequence shown here is derived from an EMBL/GenBank/DDBJ whole genome shotgun (WGS) entry which is preliminary data.</text>
</comment>
<sequence length="142" mass="15973">MACNPSMCPDWESNLRLFGSQPVLNPLSYASQGLVYHLSFYISKTPAFLEQSAQLLLRQAPLSSTLEHKYTLASLKIMSGSSTCYPSELDYTLRGKTVCSISLSLLGVEPRHLYQDFSQLWQFSEVIIVTAYWASIMCHAPR</sequence>
<dbReference type="Proteomes" id="UP000664940">
    <property type="component" value="Unassembled WGS sequence"/>
</dbReference>
<organism evidence="1 2">
    <name type="scientific">Phyllostomus discolor</name>
    <name type="common">pale spear-nosed bat</name>
    <dbReference type="NCBI Taxonomy" id="89673"/>
    <lineage>
        <taxon>Eukaryota</taxon>
        <taxon>Metazoa</taxon>
        <taxon>Chordata</taxon>
        <taxon>Craniata</taxon>
        <taxon>Vertebrata</taxon>
        <taxon>Euteleostomi</taxon>
        <taxon>Mammalia</taxon>
        <taxon>Eutheria</taxon>
        <taxon>Laurasiatheria</taxon>
        <taxon>Chiroptera</taxon>
        <taxon>Yangochiroptera</taxon>
        <taxon>Phyllostomidae</taxon>
        <taxon>Phyllostominae</taxon>
        <taxon>Phyllostomus</taxon>
    </lineage>
</organism>
<protein>
    <submittedName>
        <fullName evidence="1">Uncharacterized protein</fullName>
    </submittedName>
</protein>
<dbReference type="EMBL" id="JABVXQ010000013">
    <property type="protein sequence ID" value="KAF6081758.1"/>
    <property type="molecule type" value="Genomic_DNA"/>
</dbReference>
<accession>A0A833YW93</accession>
<name>A0A833YW93_9CHIR</name>
<evidence type="ECO:0000313" key="1">
    <source>
        <dbReference type="EMBL" id="KAF6081758.1"/>
    </source>
</evidence>
<reference evidence="1 2" key="1">
    <citation type="journal article" date="2020" name="Nature">
        <title>Six reference-quality genomes reveal evolution of bat adaptations.</title>
        <authorList>
            <person name="Jebb D."/>
            <person name="Huang Z."/>
            <person name="Pippel M."/>
            <person name="Hughes G.M."/>
            <person name="Lavrichenko K."/>
            <person name="Devanna P."/>
            <person name="Winkler S."/>
            <person name="Jermiin L.S."/>
            <person name="Skirmuntt E.C."/>
            <person name="Katzourakis A."/>
            <person name="Burkitt-Gray L."/>
            <person name="Ray D.A."/>
            <person name="Sullivan K.A.M."/>
            <person name="Roscito J.G."/>
            <person name="Kirilenko B.M."/>
            <person name="Davalos L.M."/>
            <person name="Corthals A.P."/>
            <person name="Power M.L."/>
            <person name="Jones G."/>
            <person name="Ransome R.D."/>
            <person name="Dechmann D.K.N."/>
            <person name="Locatelli A.G."/>
            <person name="Puechmaille S.J."/>
            <person name="Fedrigo O."/>
            <person name="Jarvis E.D."/>
            <person name="Hiller M."/>
            <person name="Vernes S.C."/>
            <person name="Myers E.W."/>
            <person name="Teeling E.C."/>
        </authorList>
    </citation>
    <scope>NUCLEOTIDE SEQUENCE [LARGE SCALE GENOMIC DNA]</scope>
    <source>
        <strain evidence="1">Bat1K_MPI-CBG_1</strain>
    </source>
</reference>